<dbReference type="KEGG" id="obj:EIO64_05125"/>
<evidence type="ECO:0000313" key="2">
    <source>
        <dbReference type="EMBL" id="QCI58679.1"/>
    </source>
</evidence>
<keyword evidence="3" id="KW-1185">Reference proteome</keyword>
<sequence length="299" mass="33176">MSYSGDAAEQVVRMSLETGEVAVRLAGSGAKQLAILIYAILREQKKTAGKARLTNMLRSGKELKVFAVKDSDLQLFCREAKKYGVLYCVLKDRDATDGLTDIMARAEDAGKINRIIERFGLATVDMAQVKQEIEQSRVERRMDAPETPAAEPAAGVDTPQEPMTEREMDGFLDAMLAPAPEHGPVVPERNDPDRDLDEFLKAARGASSAREEGRTENPTVGRTEKSRLSEPTSKPKEAAEPGIPDPLERPRPSVRQALKEIKAEQKQRAEEKARENAGRQKPVQHKAPPKKKIKKQKER</sequence>
<dbReference type="Pfam" id="PF12687">
    <property type="entry name" value="DUF3801"/>
    <property type="match status" value="1"/>
</dbReference>
<organism evidence="2 3">
    <name type="scientific">Dysosmobacter welbionis</name>
    <dbReference type="NCBI Taxonomy" id="2093857"/>
    <lineage>
        <taxon>Bacteria</taxon>
        <taxon>Bacillati</taxon>
        <taxon>Bacillota</taxon>
        <taxon>Clostridia</taxon>
        <taxon>Eubacteriales</taxon>
        <taxon>Oscillospiraceae</taxon>
        <taxon>Dysosmobacter</taxon>
    </lineage>
</organism>
<accession>A0A4D7AIJ2</accession>
<feature type="compositionally biased region" description="Low complexity" evidence="1">
    <location>
        <begin position="145"/>
        <end position="154"/>
    </location>
</feature>
<feature type="region of interest" description="Disordered" evidence="1">
    <location>
        <begin position="135"/>
        <end position="161"/>
    </location>
</feature>
<reference evidence="3" key="1">
    <citation type="submission" date="2018-12" db="EMBL/GenBank/DDBJ databases">
        <title>Dusodibacter welbiota gen. nov., sp. nov., isolated from human faeces and emended description of the Oscillibacter genus.</title>
        <authorList>
            <person name="Le Roy T."/>
            <person name="Van der Smissen P."/>
            <person name="Delzenne N."/>
            <person name="Muccioli G."/>
            <person name="Collet J.F."/>
            <person name="Cani P.D."/>
        </authorList>
    </citation>
    <scope>NUCLEOTIDE SEQUENCE [LARGE SCALE GENOMIC DNA]</scope>
    <source>
        <strain evidence="3">J115</strain>
    </source>
</reference>
<feature type="compositionally biased region" description="Basic and acidic residues" evidence="1">
    <location>
        <begin position="135"/>
        <end position="144"/>
    </location>
</feature>
<dbReference type="AlphaFoldDB" id="A0A4D7AIJ2"/>
<feature type="compositionally biased region" description="Basic and acidic residues" evidence="1">
    <location>
        <begin position="222"/>
        <end position="239"/>
    </location>
</feature>
<dbReference type="InterPro" id="IPR024234">
    <property type="entry name" value="DUF3801"/>
</dbReference>
<protein>
    <submittedName>
        <fullName evidence="2">DUF3801 domain-containing protein</fullName>
    </submittedName>
</protein>
<feature type="compositionally biased region" description="Basic residues" evidence="1">
    <location>
        <begin position="282"/>
        <end position="299"/>
    </location>
</feature>
<dbReference type="EMBL" id="CP034413">
    <property type="protein sequence ID" value="QCI58679.1"/>
    <property type="molecule type" value="Genomic_DNA"/>
</dbReference>
<evidence type="ECO:0000256" key="1">
    <source>
        <dbReference type="SAM" id="MobiDB-lite"/>
    </source>
</evidence>
<proteinExistence type="predicted"/>
<feature type="region of interest" description="Disordered" evidence="1">
    <location>
        <begin position="203"/>
        <end position="299"/>
    </location>
</feature>
<dbReference type="Proteomes" id="UP000298642">
    <property type="component" value="Chromosome"/>
</dbReference>
<feature type="compositionally biased region" description="Basic and acidic residues" evidence="1">
    <location>
        <begin position="246"/>
        <end position="278"/>
    </location>
</feature>
<evidence type="ECO:0000313" key="3">
    <source>
        <dbReference type="Proteomes" id="UP000298642"/>
    </source>
</evidence>
<name>A0A4D7AIJ2_9FIRM</name>
<gene>
    <name evidence="2" type="ORF">EIO64_05125</name>
</gene>